<accession>A0A9X2E9I7</accession>
<dbReference type="AlphaFoldDB" id="A0A9X2E9I7"/>
<evidence type="ECO:0000313" key="3">
    <source>
        <dbReference type="Proteomes" id="UP001139157"/>
    </source>
</evidence>
<feature type="domain" description="HNH nuclease" evidence="1">
    <location>
        <begin position="96"/>
        <end position="146"/>
    </location>
</feature>
<gene>
    <name evidence="2" type="ORF">NDR86_22470</name>
</gene>
<dbReference type="PANTHER" id="PTHR33877">
    <property type="entry name" value="SLL1193 PROTEIN"/>
    <property type="match status" value="1"/>
</dbReference>
<dbReference type="CDD" id="cd00085">
    <property type="entry name" value="HNHc"/>
    <property type="match status" value="1"/>
</dbReference>
<keyword evidence="2" id="KW-0540">Nuclease</keyword>
<dbReference type="GO" id="GO:0004519">
    <property type="term" value="F:endonuclease activity"/>
    <property type="evidence" value="ECO:0007669"/>
    <property type="project" value="UniProtKB-KW"/>
</dbReference>
<name>A0A9X2E9I7_9NOCA</name>
<dbReference type="InterPro" id="IPR002711">
    <property type="entry name" value="HNH"/>
</dbReference>
<evidence type="ECO:0000313" key="2">
    <source>
        <dbReference type="EMBL" id="MCM6776254.1"/>
    </source>
</evidence>
<dbReference type="EMBL" id="JAMRXG010000009">
    <property type="protein sequence ID" value="MCM6776254.1"/>
    <property type="molecule type" value="Genomic_DNA"/>
</dbReference>
<comment type="caution">
    <text evidence="2">The sequence shown here is derived from an EMBL/GenBank/DDBJ whole genome shotgun (WGS) entry which is preliminary data.</text>
</comment>
<keyword evidence="2" id="KW-0378">Hydrolase</keyword>
<dbReference type="GO" id="GO:0003676">
    <property type="term" value="F:nucleic acid binding"/>
    <property type="evidence" value="ECO:0007669"/>
    <property type="project" value="InterPro"/>
</dbReference>
<protein>
    <submittedName>
        <fullName evidence="2">HNH endonuclease</fullName>
    </submittedName>
</protein>
<proteinExistence type="predicted"/>
<dbReference type="InterPro" id="IPR052892">
    <property type="entry name" value="NA-targeting_endonuclease"/>
</dbReference>
<dbReference type="Pfam" id="PF01844">
    <property type="entry name" value="HNH"/>
    <property type="match status" value="1"/>
</dbReference>
<sequence>MAWGRIDDKMHSHKKTMRIPRARRCEAMGLWGLSLSWCLGNANDGAVPAGVIELFGASASLADALVEADLWTPSMDGWRFVDWPRIVERSRNIPAAVRLAVMQRDGFRCQFCGATEALSLDHIIRFRDGGPDTIENLRVLCMPCNLERG</sequence>
<dbReference type="Proteomes" id="UP001139157">
    <property type="component" value="Unassembled WGS sequence"/>
</dbReference>
<evidence type="ECO:0000259" key="1">
    <source>
        <dbReference type="SMART" id="SM00507"/>
    </source>
</evidence>
<keyword evidence="2" id="KW-0255">Endonuclease</keyword>
<organism evidence="2 3">
    <name type="scientific">Nocardia pulmonis</name>
    <dbReference type="NCBI Taxonomy" id="2951408"/>
    <lineage>
        <taxon>Bacteria</taxon>
        <taxon>Bacillati</taxon>
        <taxon>Actinomycetota</taxon>
        <taxon>Actinomycetes</taxon>
        <taxon>Mycobacteriales</taxon>
        <taxon>Nocardiaceae</taxon>
        <taxon>Nocardia</taxon>
    </lineage>
</organism>
<dbReference type="InterPro" id="IPR003615">
    <property type="entry name" value="HNH_nuc"/>
</dbReference>
<dbReference type="RefSeq" id="WP_251914553.1">
    <property type="nucleotide sequence ID" value="NZ_JAMRXG010000009.1"/>
</dbReference>
<reference evidence="2" key="1">
    <citation type="submission" date="2022-06" db="EMBL/GenBank/DDBJ databases">
        <title>Novel species in genus nocardia.</title>
        <authorList>
            <person name="Li F."/>
        </authorList>
    </citation>
    <scope>NUCLEOTIDE SEQUENCE</scope>
    <source>
        <strain evidence="2">CDC141</strain>
    </source>
</reference>
<dbReference type="GO" id="GO:0008270">
    <property type="term" value="F:zinc ion binding"/>
    <property type="evidence" value="ECO:0007669"/>
    <property type="project" value="InterPro"/>
</dbReference>
<keyword evidence="3" id="KW-1185">Reference proteome</keyword>
<dbReference type="SMART" id="SM00507">
    <property type="entry name" value="HNHc"/>
    <property type="match status" value="1"/>
</dbReference>
<dbReference type="PANTHER" id="PTHR33877:SF2">
    <property type="entry name" value="OS07G0170200 PROTEIN"/>
    <property type="match status" value="1"/>
</dbReference>
<dbReference type="Gene3D" id="1.10.30.50">
    <property type="match status" value="1"/>
</dbReference>